<feature type="chain" id="PRO_5015034113" evidence="2">
    <location>
        <begin position="21"/>
        <end position="216"/>
    </location>
</feature>
<proteinExistence type="predicted"/>
<keyword evidence="2" id="KW-0732">Signal</keyword>
<feature type="region of interest" description="Disordered" evidence="1">
    <location>
        <begin position="172"/>
        <end position="216"/>
    </location>
</feature>
<evidence type="ECO:0000256" key="2">
    <source>
        <dbReference type="SAM" id="SignalP"/>
    </source>
</evidence>
<evidence type="ECO:0000256" key="1">
    <source>
        <dbReference type="SAM" id="MobiDB-lite"/>
    </source>
</evidence>
<name>A0A0A9Z8Z8_LYGHE</name>
<feature type="compositionally biased region" description="Acidic residues" evidence="1">
    <location>
        <begin position="144"/>
        <end position="160"/>
    </location>
</feature>
<sequence>MERCTLGIIVLSLSALLVFGNDPDVTEENLELGDTSNPDSPSDAFEKSVMDRLRPELRERMRKFFRQEPGQISDTDMRKLFESVFNREEQKEVEDIFTAEVQEQMEAIMGQMGGVGSTMDELTGKMGDFGGDHDHFQDDHSNEQEESYEEDFDFESEDLLNESAAWGNKKKFVLEPAESSRDEPAESSGEELQEKGNLSDEGEDTIINPTTVKDEF</sequence>
<organism evidence="3">
    <name type="scientific">Lygus hesperus</name>
    <name type="common">Western plant bug</name>
    <dbReference type="NCBI Taxonomy" id="30085"/>
    <lineage>
        <taxon>Eukaryota</taxon>
        <taxon>Metazoa</taxon>
        <taxon>Ecdysozoa</taxon>
        <taxon>Arthropoda</taxon>
        <taxon>Hexapoda</taxon>
        <taxon>Insecta</taxon>
        <taxon>Pterygota</taxon>
        <taxon>Neoptera</taxon>
        <taxon>Paraneoptera</taxon>
        <taxon>Hemiptera</taxon>
        <taxon>Heteroptera</taxon>
        <taxon>Panheteroptera</taxon>
        <taxon>Cimicomorpha</taxon>
        <taxon>Miridae</taxon>
        <taxon>Mirini</taxon>
        <taxon>Lygus</taxon>
    </lineage>
</organism>
<dbReference type="EMBL" id="GBRD01005746">
    <property type="protein sequence ID" value="JAG60075.1"/>
    <property type="molecule type" value="Transcribed_RNA"/>
</dbReference>
<reference evidence="4" key="3">
    <citation type="submission" date="2014-09" db="EMBL/GenBank/DDBJ databases">
        <authorList>
            <person name="Magalhaes I.L.F."/>
            <person name="Oliveira U."/>
            <person name="Santos F.R."/>
            <person name="Vidigal T.H.D.A."/>
            <person name="Brescovit A.D."/>
            <person name="Santos A.J."/>
        </authorList>
    </citation>
    <scope>NUCLEOTIDE SEQUENCE</scope>
</reference>
<feature type="region of interest" description="Disordered" evidence="1">
    <location>
        <begin position="127"/>
        <end position="160"/>
    </location>
</feature>
<evidence type="ECO:0000313" key="4">
    <source>
        <dbReference type="EMBL" id="JAG60075.1"/>
    </source>
</evidence>
<dbReference type="AlphaFoldDB" id="A0A0A9Z8Z8"/>
<gene>
    <name evidence="3" type="primary">ERB1_1</name>
    <name evidence="3" type="ORF">CM83_100060</name>
</gene>
<evidence type="ECO:0000313" key="3">
    <source>
        <dbReference type="EMBL" id="JAG40909.1"/>
    </source>
</evidence>
<feature type="compositionally biased region" description="Basic and acidic residues" evidence="1">
    <location>
        <begin position="130"/>
        <end position="143"/>
    </location>
</feature>
<dbReference type="EMBL" id="GBHO01002695">
    <property type="protein sequence ID" value="JAG40909.1"/>
    <property type="molecule type" value="Transcribed_RNA"/>
</dbReference>
<protein>
    <submittedName>
        <fullName evidence="3">Ribosome biogenesis protein ERB1</fullName>
    </submittedName>
</protein>
<accession>A0A0A9Z8Z8</accession>
<feature type="compositionally biased region" description="Polar residues" evidence="1">
    <location>
        <begin position="207"/>
        <end position="216"/>
    </location>
</feature>
<feature type="signal peptide" evidence="2">
    <location>
        <begin position="1"/>
        <end position="20"/>
    </location>
</feature>
<reference evidence="3" key="2">
    <citation type="submission" date="2014-07" db="EMBL/GenBank/DDBJ databases">
        <authorList>
            <person name="Hull J."/>
        </authorList>
    </citation>
    <scope>NUCLEOTIDE SEQUENCE</scope>
</reference>
<reference evidence="3" key="1">
    <citation type="journal article" date="2014" name="PLoS ONE">
        <title>Transcriptome-Based Identification of ABC Transporters in the Western Tarnished Plant Bug Lygus hesperus.</title>
        <authorList>
            <person name="Hull J.J."/>
            <person name="Chaney K."/>
            <person name="Geib S.M."/>
            <person name="Fabrick J.A."/>
            <person name="Brent C.S."/>
            <person name="Walsh D."/>
            <person name="Lavine L.C."/>
        </authorList>
    </citation>
    <scope>NUCLEOTIDE SEQUENCE</scope>
</reference>